<gene>
    <name evidence="5" type="ORF">N479_18445</name>
</gene>
<keyword evidence="1" id="KW-0805">Transcription regulation</keyword>
<dbReference type="RefSeq" id="WP_046357162.1">
    <property type="nucleotide sequence ID" value="NZ_AUXW01000163.1"/>
</dbReference>
<evidence type="ECO:0000313" key="6">
    <source>
        <dbReference type="Proteomes" id="UP000033434"/>
    </source>
</evidence>
<evidence type="ECO:0000313" key="5">
    <source>
        <dbReference type="EMBL" id="KKE82454.1"/>
    </source>
</evidence>
<dbReference type="Gene3D" id="1.10.10.60">
    <property type="entry name" value="Homeodomain-like"/>
    <property type="match status" value="2"/>
</dbReference>
<evidence type="ECO:0000259" key="4">
    <source>
        <dbReference type="PROSITE" id="PS01124"/>
    </source>
</evidence>
<protein>
    <recommendedName>
        <fullName evidence="4">HTH araC/xylS-type domain-containing protein</fullName>
    </recommendedName>
</protein>
<dbReference type="Pfam" id="PF12833">
    <property type="entry name" value="HTH_18"/>
    <property type="match status" value="1"/>
</dbReference>
<evidence type="ECO:0000256" key="3">
    <source>
        <dbReference type="ARBA" id="ARBA00023163"/>
    </source>
</evidence>
<dbReference type="SMART" id="SM00342">
    <property type="entry name" value="HTH_ARAC"/>
    <property type="match status" value="1"/>
</dbReference>
<dbReference type="Proteomes" id="UP000033434">
    <property type="component" value="Unassembled WGS sequence"/>
</dbReference>
<dbReference type="InterPro" id="IPR009057">
    <property type="entry name" value="Homeodomain-like_sf"/>
</dbReference>
<keyword evidence="3" id="KW-0804">Transcription</keyword>
<accession>A0A0F6AAP2</accession>
<evidence type="ECO:0000256" key="1">
    <source>
        <dbReference type="ARBA" id="ARBA00023015"/>
    </source>
</evidence>
<dbReference type="PATRIC" id="fig|1129367.4.peg.3676"/>
<name>A0A0F6AAP2_9GAMM</name>
<dbReference type="InterPro" id="IPR018060">
    <property type="entry name" value="HTH_AraC"/>
</dbReference>
<reference evidence="5 6" key="1">
    <citation type="journal article" date="2015" name="BMC Genomics">
        <title>Genome mining reveals unlocked bioactive potential of marine Gram-negative bacteria.</title>
        <authorList>
            <person name="Machado H."/>
            <person name="Sonnenschein E.C."/>
            <person name="Melchiorsen J."/>
            <person name="Gram L."/>
        </authorList>
    </citation>
    <scope>NUCLEOTIDE SEQUENCE [LARGE SCALE GENOMIC DNA]</scope>
    <source>
        <strain evidence="5 6">S4054</strain>
    </source>
</reference>
<proteinExistence type="predicted"/>
<dbReference type="SUPFAM" id="SSF46689">
    <property type="entry name" value="Homeodomain-like"/>
    <property type="match status" value="2"/>
</dbReference>
<dbReference type="PANTHER" id="PTHR47893:SF1">
    <property type="entry name" value="REGULATORY PROTEIN PCHR"/>
    <property type="match status" value="1"/>
</dbReference>
<dbReference type="GO" id="GO:0043565">
    <property type="term" value="F:sequence-specific DNA binding"/>
    <property type="evidence" value="ECO:0007669"/>
    <property type="project" value="InterPro"/>
</dbReference>
<dbReference type="PANTHER" id="PTHR47893">
    <property type="entry name" value="REGULATORY PROTEIN PCHR"/>
    <property type="match status" value="1"/>
</dbReference>
<dbReference type="InterPro" id="IPR018062">
    <property type="entry name" value="HTH_AraC-typ_CS"/>
</dbReference>
<evidence type="ECO:0000256" key="2">
    <source>
        <dbReference type="ARBA" id="ARBA00023125"/>
    </source>
</evidence>
<dbReference type="EMBL" id="AUXW01000163">
    <property type="protein sequence ID" value="KKE82454.1"/>
    <property type="molecule type" value="Genomic_DNA"/>
</dbReference>
<comment type="caution">
    <text evidence="5">The sequence shown here is derived from an EMBL/GenBank/DDBJ whole genome shotgun (WGS) entry which is preliminary data.</text>
</comment>
<dbReference type="GO" id="GO:0003700">
    <property type="term" value="F:DNA-binding transcription factor activity"/>
    <property type="evidence" value="ECO:0007669"/>
    <property type="project" value="InterPro"/>
</dbReference>
<organism evidence="5 6">
    <name type="scientific">Pseudoalteromonas luteoviolacea S4054</name>
    <dbReference type="NCBI Taxonomy" id="1129367"/>
    <lineage>
        <taxon>Bacteria</taxon>
        <taxon>Pseudomonadati</taxon>
        <taxon>Pseudomonadota</taxon>
        <taxon>Gammaproteobacteria</taxon>
        <taxon>Alteromonadales</taxon>
        <taxon>Pseudoalteromonadaceae</taxon>
        <taxon>Pseudoalteromonas</taxon>
    </lineage>
</organism>
<dbReference type="PROSITE" id="PS00041">
    <property type="entry name" value="HTH_ARAC_FAMILY_1"/>
    <property type="match status" value="1"/>
</dbReference>
<sequence>MHTEQAGNTAFSASKQVLQSEKVLDCRSRWSQDSDYCISLPEKLGKGVSFGFNYNDDSALQINELNFDQKTKFTADSGKLCGAFFVLEGRVSITTPVTGTVMIPKDHLCLFFIEQAACTFEYSAGENKVMSFTLSHALMSSLIAQYQSANSVSSLIEKHFICFPIKLAIKNMLNQVYDCQLSAKSMKLLVQAKMMELMTELLEYNQTYHNSLATIKETDLKALYQAAKYLETNMQSPPSIVELAKIVGENDYKLKQQFKTVFGRAPFAYLTELRLNRAASLLARTELPVMQVAQEVGYKHAGNFAKNFKLKLGRTPKAYKTWSSSKNT</sequence>
<feature type="domain" description="HTH araC/xylS-type" evidence="4">
    <location>
        <begin position="224"/>
        <end position="322"/>
    </location>
</feature>
<dbReference type="AlphaFoldDB" id="A0A0F6AAP2"/>
<dbReference type="PROSITE" id="PS01124">
    <property type="entry name" value="HTH_ARAC_FAMILY_2"/>
    <property type="match status" value="1"/>
</dbReference>
<keyword evidence="2" id="KW-0238">DNA-binding</keyword>
<dbReference type="InterPro" id="IPR053142">
    <property type="entry name" value="PchR_regulatory_protein"/>
</dbReference>